<organism evidence="3 5">
    <name type="scientific">Candidatus Phosphoribacter hodrii</name>
    <dbReference type="NCBI Taxonomy" id="2953743"/>
    <lineage>
        <taxon>Bacteria</taxon>
        <taxon>Bacillati</taxon>
        <taxon>Actinomycetota</taxon>
        <taxon>Actinomycetes</taxon>
        <taxon>Micrococcales</taxon>
        <taxon>Dermatophilaceae</taxon>
        <taxon>Candidatus Phosphoribacter</taxon>
    </lineage>
</organism>
<name>A0A935IL27_9MICO</name>
<dbReference type="Pfam" id="PF13601">
    <property type="entry name" value="HTH_34"/>
    <property type="match status" value="1"/>
</dbReference>
<evidence type="ECO:0000313" key="3">
    <source>
        <dbReference type="EMBL" id="MBK7272048.1"/>
    </source>
</evidence>
<dbReference type="InterPro" id="IPR036388">
    <property type="entry name" value="WH-like_DNA-bd_sf"/>
</dbReference>
<dbReference type="CDD" id="cd00090">
    <property type="entry name" value="HTH_ARSR"/>
    <property type="match status" value="1"/>
</dbReference>
<evidence type="ECO:0000313" key="2">
    <source>
        <dbReference type="EMBL" id="MBK6301345.1"/>
    </source>
</evidence>
<reference evidence="4 5" key="1">
    <citation type="submission" date="2020-10" db="EMBL/GenBank/DDBJ databases">
        <title>Connecting structure to function with the recovery of over 1000 high-quality activated sludge metagenome-assembled genomes encoding full-length rRNA genes using long-read sequencing.</title>
        <authorList>
            <person name="Singleton C.M."/>
            <person name="Petriglieri F."/>
            <person name="Kristensen J.M."/>
            <person name="Kirkegaard R.H."/>
            <person name="Michaelsen T.Y."/>
            <person name="Andersen M.H."/>
            <person name="Karst S.M."/>
            <person name="Dueholm M.S."/>
            <person name="Nielsen P.H."/>
            <person name="Albertsen M."/>
        </authorList>
    </citation>
    <scope>NUCLEOTIDE SEQUENCE [LARGE SCALE GENOMIC DNA]</scope>
    <source>
        <strain evidence="2">AalE_18-Q3-R2-46_BAT3C.188</strain>
        <strain evidence="3">Ega_18-Q3-R5-49_MAXAC.001</strain>
    </source>
</reference>
<accession>A0A935IL27</accession>
<dbReference type="AlphaFoldDB" id="A0A935IL27"/>
<dbReference type="EMBL" id="JADJIB010000001">
    <property type="protein sequence ID" value="MBK7272048.1"/>
    <property type="molecule type" value="Genomic_DNA"/>
</dbReference>
<evidence type="ECO:0000313" key="4">
    <source>
        <dbReference type="Proteomes" id="UP000718281"/>
    </source>
</evidence>
<proteinExistence type="predicted"/>
<sequence length="122" mass="13158">MPYPLFDELIHERTRLQLCGLLAAVVEAEFATLRDSLGASDSALSKHLKALEEAGYLTTRRQREGARSFTLVAMSDDGRHAFCGHVAAIQQLAGVASMRGKGAAGAARVPRKHLTMTRRPAG</sequence>
<evidence type="ECO:0000313" key="5">
    <source>
        <dbReference type="Proteomes" id="UP000726105"/>
    </source>
</evidence>
<dbReference type="InterPro" id="IPR027395">
    <property type="entry name" value="WH_DNA-bd_dom"/>
</dbReference>
<evidence type="ECO:0000259" key="1">
    <source>
        <dbReference type="Pfam" id="PF13601"/>
    </source>
</evidence>
<dbReference type="PANTHER" id="PTHR37318:SF1">
    <property type="entry name" value="BSL7504 PROTEIN"/>
    <property type="match status" value="1"/>
</dbReference>
<dbReference type="Proteomes" id="UP000718281">
    <property type="component" value="Unassembled WGS sequence"/>
</dbReference>
<dbReference type="EMBL" id="JADIXZ010000004">
    <property type="protein sequence ID" value="MBK6301345.1"/>
    <property type="molecule type" value="Genomic_DNA"/>
</dbReference>
<dbReference type="SUPFAM" id="SSF46785">
    <property type="entry name" value="Winged helix' DNA-binding domain"/>
    <property type="match status" value="1"/>
</dbReference>
<protein>
    <submittedName>
        <fullName evidence="3">Transcriptional regulator</fullName>
    </submittedName>
</protein>
<dbReference type="Proteomes" id="UP000726105">
    <property type="component" value="Unassembled WGS sequence"/>
</dbReference>
<dbReference type="InterPro" id="IPR011991">
    <property type="entry name" value="ArsR-like_HTH"/>
</dbReference>
<comment type="caution">
    <text evidence="3">The sequence shown here is derived from an EMBL/GenBank/DDBJ whole genome shotgun (WGS) entry which is preliminary data.</text>
</comment>
<feature type="domain" description="Winged helix DNA-binding" evidence="1">
    <location>
        <begin position="15"/>
        <end position="92"/>
    </location>
</feature>
<dbReference type="PANTHER" id="PTHR37318">
    <property type="entry name" value="BSL7504 PROTEIN"/>
    <property type="match status" value="1"/>
</dbReference>
<dbReference type="InterPro" id="IPR036390">
    <property type="entry name" value="WH_DNA-bd_sf"/>
</dbReference>
<dbReference type="Gene3D" id="1.10.10.10">
    <property type="entry name" value="Winged helix-like DNA-binding domain superfamily/Winged helix DNA-binding domain"/>
    <property type="match status" value="1"/>
</dbReference>
<gene>
    <name evidence="2" type="ORF">IPF40_09965</name>
    <name evidence="3" type="ORF">IPI13_02430</name>
</gene>